<proteinExistence type="inferred from homology"/>
<gene>
    <name evidence="3" type="ORF">EV194_101462</name>
</gene>
<dbReference type="InterPro" id="IPR026022">
    <property type="entry name" value="PhoU_dom"/>
</dbReference>
<dbReference type="PANTHER" id="PTHR42930:SF3">
    <property type="entry name" value="PHOSPHATE-SPECIFIC TRANSPORT SYSTEM ACCESSORY PROTEIN PHOU"/>
    <property type="match status" value="1"/>
</dbReference>
<comment type="caution">
    <text evidence="3">The sequence shown here is derived from an EMBL/GenBank/DDBJ whole genome shotgun (WGS) entry which is preliminary data.</text>
</comment>
<protein>
    <submittedName>
        <fullName evidence="3">Phosphate transport system protein</fullName>
    </submittedName>
</protein>
<dbReference type="RefSeq" id="WP_132431647.1">
    <property type="nucleotide sequence ID" value="NZ_SLWK01000001.1"/>
</dbReference>
<sequence length="232" mass="26524">MSVKKEKALADLNKEFESYSNLLLKQLRLLETIIETDGGTVSDEHFNEIKKNEKEIDKFEVKLSDDIINIIVLYNPMAAELRLLMAMYRTSLNVEKIGDMVANIIRNIKKADDVKAFQNHTEAILDILIISINMVEKSLLALRNNDMDYAVWTIKNDDVVDELHRSFAKRITKKQLPNVKSQSEIKTFINLLNIVSYIERIGDNATNIAEAAIYSSMGKDVRHKHVNIDSIS</sequence>
<evidence type="ECO:0000259" key="2">
    <source>
        <dbReference type="Pfam" id="PF01895"/>
    </source>
</evidence>
<name>A0A4R2GNZ8_9BACT</name>
<reference evidence="3 4" key="1">
    <citation type="submission" date="2019-03" db="EMBL/GenBank/DDBJ databases">
        <title>Genomic Encyclopedia of Type Strains, Phase IV (KMG-IV): sequencing the most valuable type-strain genomes for metagenomic binning, comparative biology and taxonomic classification.</title>
        <authorList>
            <person name="Goeker M."/>
        </authorList>
    </citation>
    <scope>NUCLEOTIDE SEQUENCE [LARGE SCALE GENOMIC DNA]</scope>
    <source>
        <strain evidence="3 4">DSM 24179</strain>
    </source>
</reference>
<keyword evidence="4" id="KW-1185">Reference proteome</keyword>
<dbReference type="SUPFAM" id="SSF109755">
    <property type="entry name" value="PhoU-like"/>
    <property type="match status" value="1"/>
</dbReference>
<dbReference type="Pfam" id="PF01895">
    <property type="entry name" value="PhoU"/>
    <property type="match status" value="2"/>
</dbReference>
<comment type="similarity">
    <text evidence="1">Belongs to the PhoU family.</text>
</comment>
<evidence type="ECO:0000256" key="1">
    <source>
        <dbReference type="ARBA" id="ARBA00008107"/>
    </source>
</evidence>
<dbReference type="InterPro" id="IPR038078">
    <property type="entry name" value="PhoU-like_sf"/>
</dbReference>
<dbReference type="GO" id="GO:0045936">
    <property type="term" value="P:negative regulation of phosphate metabolic process"/>
    <property type="evidence" value="ECO:0007669"/>
    <property type="project" value="InterPro"/>
</dbReference>
<dbReference type="Proteomes" id="UP000295221">
    <property type="component" value="Unassembled WGS sequence"/>
</dbReference>
<evidence type="ECO:0000313" key="3">
    <source>
        <dbReference type="EMBL" id="TCO10830.1"/>
    </source>
</evidence>
<evidence type="ECO:0000313" key="4">
    <source>
        <dbReference type="Proteomes" id="UP000295221"/>
    </source>
</evidence>
<organism evidence="3 4">
    <name type="scientific">Natronoflexus pectinivorans</name>
    <dbReference type="NCBI Taxonomy" id="682526"/>
    <lineage>
        <taxon>Bacteria</taxon>
        <taxon>Pseudomonadati</taxon>
        <taxon>Bacteroidota</taxon>
        <taxon>Bacteroidia</taxon>
        <taxon>Marinilabiliales</taxon>
        <taxon>Marinilabiliaceae</taxon>
        <taxon>Natronoflexus</taxon>
    </lineage>
</organism>
<feature type="domain" description="PhoU" evidence="2">
    <location>
        <begin position="43"/>
        <end position="107"/>
    </location>
</feature>
<dbReference type="AlphaFoldDB" id="A0A4R2GNZ8"/>
<accession>A0A4R2GNZ8</accession>
<dbReference type="OrthoDB" id="9814256at2"/>
<dbReference type="InterPro" id="IPR028366">
    <property type="entry name" value="PhoU"/>
</dbReference>
<dbReference type="EMBL" id="SLWK01000001">
    <property type="protein sequence ID" value="TCO10830.1"/>
    <property type="molecule type" value="Genomic_DNA"/>
</dbReference>
<feature type="domain" description="PhoU" evidence="2">
    <location>
        <begin position="130"/>
        <end position="211"/>
    </location>
</feature>
<dbReference type="GO" id="GO:0030643">
    <property type="term" value="P:intracellular phosphate ion homeostasis"/>
    <property type="evidence" value="ECO:0007669"/>
    <property type="project" value="InterPro"/>
</dbReference>
<dbReference type="PANTHER" id="PTHR42930">
    <property type="entry name" value="PHOSPHATE-SPECIFIC TRANSPORT SYSTEM ACCESSORY PROTEIN PHOU"/>
    <property type="match status" value="1"/>
</dbReference>
<dbReference type="Gene3D" id="1.20.58.220">
    <property type="entry name" value="Phosphate transport system protein phou homolog 2, domain 2"/>
    <property type="match status" value="1"/>
</dbReference>